<keyword evidence="2" id="KW-1185">Reference proteome</keyword>
<evidence type="ECO:0000313" key="1">
    <source>
        <dbReference type="EMBL" id="CAG8733971.1"/>
    </source>
</evidence>
<protein>
    <submittedName>
        <fullName evidence="1">12512_t:CDS:1</fullName>
    </submittedName>
</protein>
<proteinExistence type="predicted"/>
<feature type="non-terminal residue" evidence="1">
    <location>
        <position position="151"/>
    </location>
</feature>
<reference evidence="1" key="1">
    <citation type="submission" date="2021-06" db="EMBL/GenBank/DDBJ databases">
        <authorList>
            <person name="Kallberg Y."/>
            <person name="Tangrot J."/>
            <person name="Rosling A."/>
        </authorList>
    </citation>
    <scope>NUCLEOTIDE SEQUENCE</scope>
    <source>
        <strain evidence="1">CL356</strain>
    </source>
</reference>
<dbReference type="Proteomes" id="UP000789525">
    <property type="component" value="Unassembled WGS sequence"/>
</dbReference>
<organism evidence="1 2">
    <name type="scientific">Acaulospora colombiana</name>
    <dbReference type="NCBI Taxonomy" id="27376"/>
    <lineage>
        <taxon>Eukaryota</taxon>
        <taxon>Fungi</taxon>
        <taxon>Fungi incertae sedis</taxon>
        <taxon>Mucoromycota</taxon>
        <taxon>Glomeromycotina</taxon>
        <taxon>Glomeromycetes</taxon>
        <taxon>Diversisporales</taxon>
        <taxon>Acaulosporaceae</taxon>
        <taxon>Acaulospora</taxon>
    </lineage>
</organism>
<gene>
    <name evidence="1" type="ORF">ACOLOM_LOCUS11801</name>
</gene>
<accession>A0ACA9Q7X0</accession>
<name>A0ACA9Q7X0_9GLOM</name>
<comment type="caution">
    <text evidence="1">The sequence shown here is derived from an EMBL/GenBank/DDBJ whole genome shotgun (WGS) entry which is preliminary data.</text>
</comment>
<dbReference type="EMBL" id="CAJVPT010044256">
    <property type="protein sequence ID" value="CAG8733971.1"/>
    <property type="molecule type" value="Genomic_DNA"/>
</dbReference>
<evidence type="ECO:0000313" key="2">
    <source>
        <dbReference type="Proteomes" id="UP000789525"/>
    </source>
</evidence>
<sequence>MKVGPVRDYSWVIEEILEPDYNQFCMKEIVESLIEEKTRLTDVPHEQLTAARGKSNPYEKVGDSIFMNRAAMKLACLDAQVGLTGIKRYDPVKDLTYAVDQEGSQNICCGGKIRWENEFLDGGSHWLENKITISKDFILMLWSNVVLSEFT</sequence>